<dbReference type="RefSeq" id="XP_008451548.2">
    <property type="nucleotide sequence ID" value="XM_008453326.3"/>
</dbReference>
<accession>A0A9I9DCE6</accession>
<feature type="compositionally biased region" description="Low complexity" evidence="1">
    <location>
        <begin position="194"/>
        <end position="219"/>
    </location>
</feature>
<feature type="transmembrane region" description="Helical" evidence="2">
    <location>
        <begin position="41"/>
        <end position="59"/>
    </location>
</feature>
<protein>
    <submittedName>
        <fullName evidence="3">Uncharacterized protein</fullName>
    </submittedName>
</protein>
<feature type="compositionally biased region" description="Basic and acidic residues" evidence="1">
    <location>
        <begin position="7"/>
        <end position="20"/>
    </location>
</feature>
<gene>
    <name evidence="3" type="primary">103492795</name>
</gene>
<feature type="region of interest" description="Disordered" evidence="1">
    <location>
        <begin position="187"/>
        <end position="225"/>
    </location>
</feature>
<dbReference type="EnsemblPlants" id="MELO3C015982.2.1">
    <property type="protein sequence ID" value="MELO3C015982.2.1"/>
    <property type="gene ID" value="MELO3C015982.2"/>
</dbReference>
<feature type="region of interest" description="Disordered" evidence="1">
    <location>
        <begin position="1"/>
        <end position="27"/>
    </location>
</feature>
<keyword evidence="2" id="KW-0812">Transmembrane</keyword>
<proteinExistence type="predicted"/>
<name>A0A9I9DCE6_CUCME</name>
<keyword evidence="2" id="KW-0472">Membrane</keyword>
<sequence>MIISMPPDHEKSSFHLERPNKPTNKKNVELGTVENNGVLRLVMWGGAFVFGCLLIASTFKKSKKITTSPKRSREGDSDLDVIADDKAQEMEGLRLVLSSSTDIISHLCHTSSKMLTNSIEDSEYENLPITTESILEKKDQEENIVVIIYEEEEYTNSELDSIENATQKYDESSNVAQSFPSTALFDEYDKKRPSSTSSSSSSYSSSSLSSTLSEETSSTGVLSQEIEEDDKNIDIIIYIDHDDENYEGEHDHIYIV</sequence>
<evidence type="ECO:0000256" key="1">
    <source>
        <dbReference type="SAM" id="MobiDB-lite"/>
    </source>
</evidence>
<keyword evidence="2" id="KW-1133">Transmembrane helix</keyword>
<evidence type="ECO:0000313" key="3">
    <source>
        <dbReference type="EnsemblPlants" id="MELO3C015982.2.1"/>
    </source>
</evidence>
<evidence type="ECO:0000256" key="2">
    <source>
        <dbReference type="SAM" id="Phobius"/>
    </source>
</evidence>
<reference evidence="3" key="1">
    <citation type="submission" date="2023-03" db="UniProtKB">
        <authorList>
            <consortium name="EnsemblPlants"/>
        </authorList>
    </citation>
    <scope>IDENTIFICATION</scope>
</reference>
<organism evidence="3">
    <name type="scientific">Cucumis melo</name>
    <name type="common">Muskmelon</name>
    <dbReference type="NCBI Taxonomy" id="3656"/>
    <lineage>
        <taxon>Eukaryota</taxon>
        <taxon>Viridiplantae</taxon>
        <taxon>Streptophyta</taxon>
        <taxon>Embryophyta</taxon>
        <taxon>Tracheophyta</taxon>
        <taxon>Spermatophyta</taxon>
        <taxon>Magnoliopsida</taxon>
        <taxon>eudicotyledons</taxon>
        <taxon>Gunneridae</taxon>
        <taxon>Pentapetalae</taxon>
        <taxon>rosids</taxon>
        <taxon>fabids</taxon>
        <taxon>Cucurbitales</taxon>
        <taxon>Cucurbitaceae</taxon>
        <taxon>Benincaseae</taxon>
        <taxon>Cucumis</taxon>
    </lineage>
</organism>